<dbReference type="Proteomes" id="UP000278143">
    <property type="component" value="Unassembled WGS sequence"/>
</dbReference>
<evidence type="ECO:0000313" key="4">
    <source>
        <dbReference type="Proteomes" id="UP000278143"/>
    </source>
</evidence>
<accession>A0A4P9YW10</accession>
<feature type="region of interest" description="Disordered" evidence="1">
    <location>
        <begin position="1"/>
        <end position="25"/>
    </location>
</feature>
<dbReference type="InterPro" id="IPR046341">
    <property type="entry name" value="SET_dom_sf"/>
</dbReference>
<dbReference type="Pfam" id="PF00856">
    <property type="entry name" value="SET"/>
    <property type="match status" value="1"/>
</dbReference>
<dbReference type="AlphaFoldDB" id="A0A4P9YW10"/>
<dbReference type="Gene3D" id="2.170.270.10">
    <property type="entry name" value="SET domain"/>
    <property type="match status" value="1"/>
</dbReference>
<feature type="compositionally biased region" description="Polar residues" evidence="1">
    <location>
        <begin position="1"/>
        <end position="12"/>
    </location>
</feature>
<gene>
    <name evidence="3" type="ORF">SYNPS1DRAFT_31181</name>
</gene>
<reference evidence="4" key="1">
    <citation type="journal article" date="2018" name="Nat. Microbiol.">
        <title>Leveraging single-cell genomics to expand the fungal tree of life.</title>
        <authorList>
            <person name="Ahrendt S.R."/>
            <person name="Quandt C.A."/>
            <person name="Ciobanu D."/>
            <person name="Clum A."/>
            <person name="Salamov A."/>
            <person name="Andreopoulos B."/>
            <person name="Cheng J.F."/>
            <person name="Woyke T."/>
            <person name="Pelin A."/>
            <person name="Henrissat B."/>
            <person name="Reynolds N.K."/>
            <person name="Benny G.L."/>
            <person name="Smith M.E."/>
            <person name="James T.Y."/>
            <person name="Grigoriev I.V."/>
        </authorList>
    </citation>
    <scope>NUCLEOTIDE SEQUENCE [LARGE SCALE GENOMIC DNA]</scope>
    <source>
        <strain evidence="4">Benny S71-1</strain>
    </source>
</reference>
<dbReference type="PANTHER" id="PTHR12350:SF19">
    <property type="entry name" value="SET DOMAIN-CONTAINING PROTEIN"/>
    <property type="match status" value="1"/>
</dbReference>
<feature type="domain" description="SET" evidence="2">
    <location>
        <begin position="79"/>
        <end position="119"/>
    </location>
</feature>
<evidence type="ECO:0000259" key="2">
    <source>
        <dbReference type="Pfam" id="PF00856"/>
    </source>
</evidence>
<dbReference type="InterPro" id="IPR053201">
    <property type="entry name" value="Flavunoidine_N-MTase"/>
</dbReference>
<dbReference type="PANTHER" id="PTHR12350">
    <property type="entry name" value="HISTONE-LYSINE N-METHYLTRANSFERASE-RELATED"/>
    <property type="match status" value="1"/>
</dbReference>
<keyword evidence="4" id="KW-1185">Reference proteome</keyword>
<sequence>MTIKDTASSAQMAANYRPSHPEHFRVEHGTDGDFTSRLVACKDYPSGSLIVKLDADTPVPVAHPVYTTVQTGEAAHVELNCDLTYMNHSCYPNVQVNTSTWEFIAARDIAAGEELTFFYPSTEWSMEQPFDCWCGADKCLGKVCGAKDAPKDILNLNHLNDHIIQLLAKQAGSPEVVEDLITF</sequence>
<dbReference type="OrthoDB" id="5984008at2759"/>
<proteinExistence type="predicted"/>
<dbReference type="SUPFAM" id="SSF82199">
    <property type="entry name" value="SET domain"/>
    <property type="match status" value="1"/>
</dbReference>
<evidence type="ECO:0000256" key="1">
    <source>
        <dbReference type="SAM" id="MobiDB-lite"/>
    </source>
</evidence>
<dbReference type="EMBL" id="KZ991293">
    <property type="protein sequence ID" value="RKP23120.1"/>
    <property type="molecule type" value="Genomic_DNA"/>
</dbReference>
<dbReference type="InterPro" id="IPR001214">
    <property type="entry name" value="SET_dom"/>
</dbReference>
<name>A0A4P9YW10_9FUNG</name>
<protein>
    <recommendedName>
        <fullName evidence="2">SET domain-containing protein</fullName>
    </recommendedName>
</protein>
<organism evidence="3 4">
    <name type="scientific">Syncephalis pseudoplumigaleata</name>
    <dbReference type="NCBI Taxonomy" id="1712513"/>
    <lineage>
        <taxon>Eukaryota</taxon>
        <taxon>Fungi</taxon>
        <taxon>Fungi incertae sedis</taxon>
        <taxon>Zoopagomycota</taxon>
        <taxon>Zoopagomycotina</taxon>
        <taxon>Zoopagomycetes</taxon>
        <taxon>Zoopagales</taxon>
        <taxon>Piptocephalidaceae</taxon>
        <taxon>Syncephalis</taxon>
    </lineage>
</organism>
<evidence type="ECO:0000313" key="3">
    <source>
        <dbReference type="EMBL" id="RKP23120.1"/>
    </source>
</evidence>